<dbReference type="InterPro" id="IPR018258">
    <property type="entry name" value="Ribosomal_bL21_CS"/>
</dbReference>
<dbReference type="AlphaFoldDB" id="A0A0W8E747"/>
<dbReference type="InterPro" id="IPR001787">
    <property type="entry name" value="Ribosomal_bL21"/>
</dbReference>
<gene>
    <name evidence="6" type="ORF">ASZ90_018259</name>
</gene>
<evidence type="ECO:0000256" key="4">
    <source>
        <dbReference type="ARBA" id="ARBA00022980"/>
    </source>
</evidence>
<keyword evidence="5" id="KW-0687">Ribonucleoprotein</keyword>
<dbReference type="InterPro" id="IPR036164">
    <property type="entry name" value="bL21-like_sf"/>
</dbReference>
<dbReference type="EMBL" id="LNQE01001853">
    <property type="protein sequence ID" value="KUG04253.1"/>
    <property type="molecule type" value="Genomic_DNA"/>
</dbReference>
<dbReference type="GO" id="GO:1990904">
    <property type="term" value="C:ribonucleoprotein complex"/>
    <property type="evidence" value="ECO:0007669"/>
    <property type="project" value="UniProtKB-KW"/>
</dbReference>
<keyword evidence="4 6" id="KW-0689">Ribosomal protein</keyword>
<proteinExistence type="inferred from homology"/>
<evidence type="ECO:0000256" key="1">
    <source>
        <dbReference type="ARBA" id="ARBA00008563"/>
    </source>
</evidence>
<keyword evidence="2" id="KW-0699">rRNA-binding</keyword>
<comment type="similarity">
    <text evidence="1">Belongs to the bacterial ribosomal protein bL21 family.</text>
</comment>
<accession>A0A0W8E747</accession>
<dbReference type="GO" id="GO:0003735">
    <property type="term" value="F:structural constituent of ribosome"/>
    <property type="evidence" value="ECO:0007669"/>
    <property type="project" value="InterPro"/>
</dbReference>
<evidence type="ECO:0000256" key="5">
    <source>
        <dbReference type="ARBA" id="ARBA00023274"/>
    </source>
</evidence>
<dbReference type="NCBIfam" id="TIGR00061">
    <property type="entry name" value="L21"/>
    <property type="match status" value="1"/>
</dbReference>
<dbReference type="SUPFAM" id="SSF141091">
    <property type="entry name" value="L21p-like"/>
    <property type="match status" value="1"/>
</dbReference>
<dbReference type="PROSITE" id="PS01169">
    <property type="entry name" value="RIBOSOMAL_L21"/>
    <property type="match status" value="1"/>
</dbReference>
<name>A0A0W8E747_9ZZZZ</name>
<dbReference type="PANTHER" id="PTHR21349">
    <property type="entry name" value="50S RIBOSOMAL PROTEIN L21"/>
    <property type="match status" value="1"/>
</dbReference>
<comment type="caution">
    <text evidence="6">The sequence shown here is derived from an EMBL/GenBank/DDBJ whole genome shotgun (WGS) entry which is preliminary data.</text>
</comment>
<dbReference type="GO" id="GO:0019843">
    <property type="term" value="F:rRNA binding"/>
    <property type="evidence" value="ECO:0007669"/>
    <property type="project" value="UniProtKB-KW"/>
</dbReference>
<protein>
    <submittedName>
        <fullName evidence="6">Lsu ribosomal protein l21p</fullName>
    </submittedName>
</protein>
<keyword evidence="3" id="KW-0694">RNA-binding</keyword>
<dbReference type="GO" id="GO:0005840">
    <property type="term" value="C:ribosome"/>
    <property type="evidence" value="ECO:0007669"/>
    <property type="project" value="UniProtKB-KW"/>
</dbReference>
<evidence type="ECO:0000313" key="6">
    <source>
        <dbReference type="EMBL" id="KUG04253.1"/>
    </source>
</evidence>
<evidence type="ECO:0000256" key="2">
    <source>
        <dbReference type="ARBA" id="ARBA00022730"/>
    </source>
</evidence>
<organism evidence="6">
    <name type="scientific">hydrocarbon metagenome</name>
    <dbReference type="NCBI Taxonomy" id="938273"/>
    <lineage>
        <taxon>unclassified sequences</taxon>
        <taxon>metagenomes</taxon>
        <taxon>ecological metagenomes</taxon>
    </lineage>
</organism>
<dbReference type="PANTHER" id="PTHR21349:SF0">
    <property type="entry name" value="LARGE RIBOSOMAL SUBUNIT PROTEIN BL21M"/>
    <property type="match status" value="1"/>
</dbReference>
<dbReference type="HAMAP" id="MF_01363">
    <property type="entry name" value="Ribosomal_bL21"/>
    <property type="match status" value="1"/>
</dbReference>
<sequence>MYALIQTGGKQYKVSEGTIVKIEKVDGEAGGNVVLDQVLMINDENGGIKIGSPLLENATVTARILEQGKNKKIIVYKYKKRKNYRRKKGHRQPFTRLLIEKIEG</sequence>
<dbReference type="GO" id="GO:0005737">
    <property type="term" value="C:cytoplasm"/>
    <property type="evidence" value="ECO:0007669"/>
    <property type="project" value="UniProtKB-ARBA"/>
</dbReference>
<dbReference type="GO" id="GO:0006412">
    <property type="term" value="P:translation"/>
    <property type="evidence" value="ECO:0007669"/>
    <property type="project" value="InterPro"/>
</dbReference>
<dbReference type="InterPro" id="IPR028909">
    <property type="entry name" value="bL21-like"/>
</dbReference>
<reference evidence="6" key="1">
    <citation type="journal article" date="2015" name="Proc. Natl. Acad. Sci. U.S.A.">
        <title>Networks of energetic and metabolic interactions define dynamics in microbial communities.</title>
        <authorList>
            <person name="Embree M."/>
            <person name="Liu J.K."/>
            <person name="Al-Bassam M.M."/>
            <person name="Zengler K."/>
        </authorList>
    </citation>
    <scope>NUCLEOTIDE SEQUENCE</scope>
</reference>
<dbReference type="Pfam" id="PF00829">
    <property type="entry name" value="Ribosomal_L21p"/>
    <property type="match status" value="1"/>
</dbReference>
<evidence type="ECO:0000256" key="3">
    <source>
        <dbReference type="ARBA" id="ARBA00022884"/>
    </source>
</evidence>